<dbReference type="Gene3D" id="1.10.439.10">
    <property type="entry name" value="Penicillin Amidohydrolase, domain 1"/>
    <property type="match status" value="1"/>
</dbReference>
<dbReference type="PANTHER" id="PTHR34218">
    <property type="entry name" value="PEPTIDASE S45 PENICILLIN AMIDASE"/>
    <property type="match status" value="1"/>
</dbReference>
<protein>
    <submittedName>
        <fullName evidence="7">Penicillin amidase</fullName>
        <ecNumber evidence="7">3.5.1.11</ecNumber>
    </submittedName>
</protein>
<accession>A0A7X0MUP1</accession>
<evidence type="ECO:0000313" key="8">
    <source>
        <dbReference type="Proteomes" id="UP000528457"/>
    </source>
</evidence>
<dbReference type="InterPro" id="IPR029055">
    <property type="entry name" value="Ntn_hydrolases_N"/>
</dbReference>
<dbReference type="Gene3D" id="1.10.287.150">
    <property type="match status" value="1"/>
</dbReference>
<feature type="binding site" evidence="6">
    <location>
        <position position="357"/>
    </location>
    <ligand>
        <name>Ca(2+)</name>
        <dbReference type="ChEBI" id="CHEBI:29108"/>
    </ligand>
</feature>
<dbReference type="Gene3D" id="3.60.20.10">
    <property type="entry name" value="Glutamine Phosphoribosylpyrophosphate, subunit 1, domain 1"/>
    <property type="match status" value="1"/>
</dbReference>
<dbReference type="Pfam" id="PF01804">
    <property type="entry name" value="Penicil_amidase"/>
    <property type="match status" value="1"/>
</dbReference>
<dbReference type="EMBL" id="JACHHT010000001">
    <property type="protein sequence ID" value="MBB6520488.1"/>
    <property type="molecule type" value="Genomic_DNA"/>
</dbReference>
<dbReference type="Proteomes" id="UP000528457">
    <property type="component" value="Unassembled WGS sequence"/>
</dbReference>
<dbReference type="InParanoid" id="A0A7X0MUP1"/>
<dbReference type="PANTHER" id="PTHR34218:SF3">
    <property type="entry name" value="ACYL-HOMOSERINE LACTONE ACYLASE PVDQ"/>
    <property type="match status" value="1"/>
</dbReference>
<comment type="cofactor">
    <cofactor evidence="6">
        <name>Ca(2+)</name>
        <dbReference type="ChEBI" id="CHEBI:29108"/>
    </cofactor>
    <text evidence="6">Binds 1 Ca(2+) ion per dimer.</text>
</comment>
<dbReference type="InterPro" id="IPR043146">
    <property type="entry name" value="Penicillin_amidase_N_B-knob"/>
</dbReference>
<dbReference type="PIRSF" id="PIRSF001227">
    <property type="entry name" value="Pen_acylase"/>
    <property type="match status" value="1"/>
</dbReference>
<keyword evidence="6" id="KW-0106">Calcium</keyword>
<evidence type="ECO:0000313" key="7">
    <source>
        <dbReference type="EMBL" id="MBB6520488.1"/>
    </source>
</evidence>
<comment type="caution">
    <text evidence="7">The sequence shown here is derived from an EMBL/GenBank/DDBJ whole genome shotgun (WGS) entry which is preliminary data.</text>
</comment>
<dbReference type="InterPro" id="IPR043147">
    <property type="entry name" value="Penicillin_amidase_A-knob"/>
</dbReference>
<keyword evidence="4" id="KW-0865">Zymogen</keyword>
<proteinExistence type="inferred from homology"/>
<dbReference type="GO" id="GO:0046872">
    <property type="term" value="F:metal ion binding"/>
    <property type="evidence" value="ECO:0007669"/>
    <property type="project" value="UniProtKB-KW"/>
</dbReference>
<evidence type="ECO:0000256" key="6">
    <source>
        <dbReference type="PIRSR" id="PIRSR001227-2"/>
    </source>
</evidence>
<dbReference type="EC" id="3.5.1.11" evidence="7"/>
<evidence type="ECO:0000256" key="4">
    <source>
        <dbReference type="ARBA" id="ARBA00023145"/>
    </source>
</evidence>
<keyword evidence="3 7" id="KW-0378">Hydrolase</keyword>
<dbReference type="RefSeq" id="WP_166851068.1">
    <property type="nucleotide sequence ID" value="NZ_JAAONY010000001.1"/>
</dbReference>
<dbReference type="PROSITE" id="PS51257">
    <property type="entry name" value="PROKAR_LIPOPROTEIN"/>
    <property type="match status" value="1"/>
</dbReference>
<dbReference type="Gene3D" id="1.10.1400.10">
    <property type="match status" value="1"/>
</dbReference>
<evidence type="ECO:0000256" key="5">
    <source>
        <dbReference type="PIRSR" id="PIRSR001227-1"/>
    </source>
</evidence>
<dbReference type="Gene3D" id="2.30.120.10">
    <property type="match status" value="1"/>
</dbReference>
<evidence type="ECO:0000256" key="1">
    <source>
        <dbReference type="ARBA" id="ARBA00006586"/>
    </source>
</evidence>
<evidence type="ECO:0000256" key="2">
    <source>
        <dbReference type="ARBA" id="ARBA00022729"/>
    </source>
</evidence>
<evidence type="ECO:0000256" key="3">
    <source>
        <dbReference type="ARBA" id="ARBA00022801"/>
    </source>
</evidence>
<keyword evidence="6" id="KW-0479">Metal-binding</keyword>
<dbReference type="SUPFAM" id="SSF56235">
    <property type="entry name" value="N-terminal nucleophile aminohydrolases (Ntn hydrolases)"/>
    <property type="match status" value="1"/>
</dbReference>
<name>A0A7X0MUP1_9GAMM</name>
<reference evidence="7 8" key="1">
    <citation type="submission" date="2020-08" db="EMBL/GenBank/DDBJ databases">
        <title>Genomic Encyclopedia of Type Strains, Phase IV (KMG-IV): sequencing the most valuable type-strain genomes for metagenomic binning, comparative biology and taxonomic classification.</title>
        <authorList>
            <person name="Goeker M."/>
        </authorList>
    </citation>
    <scope>NUCLEOTIDE SEQUENCE [LARGE SCALE GENOMIC DNA]</scope>
    <source>
        <strain evidence="7 8">DSM 22368</strain>
    </source>
</reference>
<feature type="binding site" evidence="6">
    <location>
        <position position="360"/>
    </location>
    <ligand>
        <name>Ca(2+)</name>
        <dbReference type="ChEBI" id="CHEBI:29108"/>
    </ligand>
</feature>
<keyword evidence="2" id="KW-0732">Signal</keyword>
<feature type="binding site" evidence="6">
    <location>
        <position position="359"/>
    </location>
    <ligand>
        <name>Ca(2+)</name>
        <dbReference type="ChEBI" id="CHEBI:29108"/>
    </ligand>
</feature>
<dbReference type="AlphaFoldDB" id="A0A7X0MUP1"/>
<dbReference type="InterPro" id="IPR023343">
    <property type="entry name" value="Penicillin_amidase_dom1"/>
</dbReference>
<dbReference type="GO" id="GO:0017000">
    <property type="term" value="P:antibiotic biosynthetic process"/>
    <property type="evidence" value="ECO:0007669"/>
    <property type="project" value="InterPro"/>
</dbReference>
<dbReference type="InterPro" id="IPR002692">
    <property type="entry name" value="S45"/>
</dbReference>
<feature type="active site" description="Nucleophile" evidence="5">
    <location>
        <position position="285"/>
    </location>
</feature>
<comment type="similarity">
    <text evidence="1">Belongs to the peptidase S45 family.</text>
</comment>
<gene>
    <name evidence="7" type="ORF">HNR48_000766</name>
</gene>
<keyword evidence="8" id="KW-1185">Reference proteome</keyword>
<organism evidence="7 8">
    <name type="scientific">Pseudoteredinibacter isoporae</name>
    <dbReference type="NCBI Taxonomy" id="570281"/>
    <lineage>
        <taxon>Bacteria</taxon>
        <taxon>Pseudomonadati</taxon>
        <taxon>Pseudomonadota</taxon>
        <taxon>Gammaproteobacteria</taxon>
        <taxon>Cellvibrionales</taxon>
        <taxon>Cellvibrionaceae</taxon>
        <taxon>Pseudoteredinibacter</taxon>
    </lineage>
</organism>
<feature type="binding site" evidence="6">
    <location>
        <position position="178"/>
    </location>
    <ligand>
        <name>Ca(2+)</name>
        <dbReference type="ChEBI" id="CHEBI:29108"/>
    </ligand>
</feature>
<dbReference type="GO" id="GO:0008953">
    <property type="term" value="F:penicillin amidase activity"/>
    <property type="evidence" value="ECO:0007669"/>
    <property type="project" value="UniProtKB-EC"/>
</dbReference>
<sequence>MKKALSLMLVSTLLTSACQHSKDEFVDQRHSDVDIIRDSFGTPHIFAEDNYGVYYGYGYAVAEDRLYQMEMLRRTVLGQVSEVLGEKYLPLDQHIRSSYDLPSVRKQFDRISKDDRLVLEAYAAGFSKRVEEVLADQPALLPKEFHDNEFLPKAWRAYDVAMIFAGAIAHRYSDFNSERDNLVLWQNLKEQHGSEKAWRIFSASKWLLDPDSPTTVPKDQETQIEADNMPVYLEGLAKIKKSKRVAVNELGEFQGITGEKLTNREFERMLAENGFHSSPEFAPASNYWAVSKAKSQGANGILVNGPQFGWSLPSYVNGIGLHGGDFNLVGNTLLGLPALLFAHNNQIAWGSTAGLSDQVDEYVLTLNPENPEQYWHQGEYKNFQTWNESIFVKKNENGKPVKQEQQLTVRKAAQGMVLLHDPEAGVAVSRARAWEGKELNTLLAWVNLAKQGSIAEAKRTVKDVATNINFYYMDTLGNIAYTHAGRYPERAAGHDSRLPAPGDGSYDWLSLRPYSDNPTVENPKQAYISNWNNRPSQHWAASDLWSLTWGRADRVQLLFDQLERQPTFTPDEVWAINRNVSYGDVSLPFLLPYLNQALEGSKLNDLEASALARLNDWDQQWIADDDGNYPPEAALAESFIGVLLKDALQDDVGDRNFYLYSSTAYPVRPLGASMHTGPGIKALVKNLDALARDEKPIYDFFNGQSMQLLNRSFRKAVKLLSVEQGPVPGKWRVAAPVMEWQPVNFRGVPQAGQQARVSVPEYANRGSENNLFIARDDGFEAFDSIPPGQSGFVSIDGVESVHYRDQLDMFENYKYKKIPYTRDEITSGKHHIKTLKVK</sequence>
<feature type="binding site" evidence="6">
    <location>
        <position position="543"/>
    </location>
    <ligand>
        <name>Ca(2+)</name>
        <dbReference type="ChEBI" id="CHEBI:29108"/>
    </ligand>
</feature>
<dbReference type="InterPro" id="IPR014395">
    <property type="entry name" value="Pen/GL7ACA/AHL_acylase"/>
</dbReference>